<sequence length="91" mass="9909">MDLWGERINNLKVMDKSLVTLAFFVLLLVSSSGLKFGSEDAKAEAKARIDLEIPCSDDYQCPGCYCFNAQCQCGGGPPEENSESINAFPPN</sequence>
<protein>
    <submittedName>
        <fullName evidence="1">Uncharacterized protein</fullName>
    </submittedName>
</protein>
<gene>
    <name evidence="1" type="ORF">G2W53_004466</name>
</gene>
<comment type="caution">
    <text evidence="1">The sequence shown here is derived from an EMBL/GenBank/DDBJ whole genome shotgun (WGS) entry which is preliminary data.</text>
</comment>
<evidence type="ECO:0000313" key="2">
    <source>
        <dbReference type="Proteomes" id="UP000634136"/>
    </source>
</evidence>
<keyword evidence="2" id="KW-1185">Reference proteome</keyword>
<name>A0A834XAY5_9FABA</name>
<organism evidence="1 2">
    <name type="scientific">Senna tora</name>
    <dbReference type="NCBI Taxonomy" id="362788"/>
    <lineage>
        <taxon>Eukaryota</taxon>
        <taxon>Viridiplantae</taxon>
        <taxon>Streptophyta</taxon>
        <taxon>Embryophyta</taxon>
        <taxon>Tracheophyta</taxon>
        <taxon>Spermatophyta</taxon>
        <taxon>Magnoliopsida</taxon>
        <taxon>eudicotyledons</taxon>
        <taxon>Gunneridae</taxon>
        <taxon>Pentapetalae</taxon>
        <taxon>rosids</taxon>
        <taxon>fabids</taxon>
        <taxon>Fabales</taxon>
        <taxon>Fabaceae</taxon>
        <taxon>Caesalpinioideae</taxon>
        <taxon>Cassia clade</taxon>
        <taxon>Senna</taxon>
    </lineage>
</organism>
<proteinExistence type="predicted"/>
<reference evidence="1" key="1">
    <citation type="submission" date="2020-09" db="EMBL/GenBank/DDBJ databases">
        <title>Genome-Enabled Discovery of Anthraquinone Biosynthesis in Senna tora.</title>
        <authorList>
            <person name="Kang S.-H."/>
            <person name="Pandey R.P."/>
            <person name="Lee C.-M."/>
            <person name="Sim J.-S."/>
            <person name="Jeong J.-T."/>
            <person name="Choi B.-S."/>
            <person name="Jung M."/>
            <person name="Ginzburg D."/>
            <person name="Zhao K."/>
            <person name="Won S.Y."/>
            <person name="Oh T.-J."/>
            <person name="Yu Y."/>
            <person name="Kim N.-H."/>
            <person name="Lee O.R."/>
            <person name="Lee T.-H."/>
            <person name="Bashyal P."/>
            <person name="Kim T.-S."/>
            <person name="Lee W.-H."/>
            <person name="Kawkins C."/>
            <person name="Kim C.-K."/>
            <person name="Kim J.S."/>
            <person name="Ahn B.O."/>
            <person name="Rhee S.Y."/>
            <person name="Sohng J.K."/>
        </authorList>
    </citation>
    <scope>NUCLEOTIDE SEQUENCE</scope>
    <source>
        <tissue evidence="1">Leaf</tissue>
    </source>
</reference>
<dbReference type="AlphaFoldDB" id="A0A834XAY5"/>
<evidence type="ECO:0000313" key="1">
    <source>
        <dbReference type="EMBL" id="KAF7842168.1"/>
    </source>
</evidence>
<accession>A0A834XAY5</accession>
<dbReference type="OrthoDB" id="10487159at2759"/>
<dbReference type="Proteomes" id="UP000634136">
    <property type="component" value="Unassembled WGS sequence"/>
</dbReference>
<dbReference type="EMBL" id="JAAIUW010000002">
    <property type="protein sequence ID" value="KAF7842168.1"/>
    <property type="molecule type" value="Genomic_DNA"/>
</dbReference>